<organism evidence="1 2">
    <name type="scientific">Trichonephila clavipes</name>
    <name type="common">Golden silk orbweaver</name>
    <name type="synonym">Nephila clavipes</name>
    <dbReference type="NCBI Taxonomy" id="2585209"/>
    <lineage>
        <taxon>Eukaryota</taxon>
        <taxon>Metazoa</taxon>
        <taxon>Ecdysozoa</taxon>
        <taxon>Arthropoda</taxon>
        <taxon>Chelicerata</taxon>
        <taxon>Arachnida</taxon>
        <taxon>Araneae</taxon>
        <taxon>Araneomorphae</taxon>
        <taxon>Entelegynae</taxon>
        <taxon>Araneoidea</taxon>
        <taxon>Nephilidae</taxon>
        <taxon>Trichonephila</taxon>
    </lineage>
</organism>
<keyword evidence="2" id="KW-1185">Reference proteome</keyword>
<protein>
    <submittedName>
        <fullName evidence="1">Uncharacterized protein</fullName>
    </submittedName>
</protein>
<evidence type="ECO:0000313" key="1">
    <source>
        <dbReference type="EMBL" id="GFY07213.1"/>
    </source>
</evidence>
<comment type="caution">
    <text evidence="1">The sequence shown here is derived from an EMBL/GenBank/DDBJ whole genome shotgun (WGS) entry which is preliminary data.</text>
</comment>
<dbReference type="Proteomes" id="UP000887159">
    <property type="component" value="Unassembled WGS sequence"/>
</dbReference>
<proteinExistence type="predicted"/>
<name>A0A8X6S9C3_TRICX</name>
<dbReference type="AlphaFoldDB" id="A0A8X6S9C3"/>
<gene>
    <name evidence="1" type="ORF">TNCV_277601</name>
</gene>
<reference evidence="1" key="1">
    <citation type="submission" date="2020-08" db="EMBL/GenBank/DDBJ databases">
        <title>Multicomponent nature underlies the extraordinary mechanical properties of spider dragline silk.</title>
        <authorList>
            <person name="Kono N."/>
            <person name="Nakamura H."/>
            <person name="Mori M."/>
            <person name="Yoshida Y."/>
            <person name="Ohtoshi R."/>
            <person name="Malay A.D."/>
            <person name="Moran D.A.P."/>
            <person name="Tomita M."/>
            <person name="Numata K."/>
            <person name="Arakawa K."/>
        </authorList>
    </citation>
    <scope>NUCLEOTIDE SEQUENCE</scope>
</reference>
<sequence>MLDRTEDLDTFSCVGKNPIDTVYEVGSVIEVLIVADSLYLAASLFQMVSLDTTGCLEGDRWRRTESIDVVREDMTTLMIERSSSVFVFLGRLDPSRW</sequence>
<accession>A0A8X6S9C3</accession>
<evidence type="ECO:0000313" key="2">
    <source>
        <dbReference type="Proteomes" id="UP000887159"/>
    </source>
</evidence>
<dbReference type="EMBL" id="BMAU01021268">
    <property type="protein sequence ID" value="GFY07213.1"/>
    <property type="molecule type" value="Genomic_DNA"/>
</dbReference>